<dbReference type="Proteomes" id="UP001054252">
    <property type="component" value="Unassembled WGS sequence"/>
</dbReference>
<feature type="compositionally biased region" description="Polar residues" evidence="1">
    <location>
        <begin position="113"/>
        <end position="124"/>
    </location>
</feature>
<evidence type="ECO:0000313" key="2">
    <source>
        <dbReference type="EMBL" id="GKV19753.1"/>
    </source>
</evidence>
<keyword evidence="3" id="KW-1185">Reference proteome</keyword>
<name>A0AAV5K4Q6_9ROSI</name>
<feature type="compositionally biased region" description="Basic and acidic residues" evidence="1">
    <location>
        <begin position="128"/>
        <end position="137"/>
    </location>
</feature>
<protein>
    <submittedName>
        <fullName evidence="2">Uncharacterized protein</fullName>
    </submittedName>
</protein>
<evidence type="ECO:0000256" key="1">
    <source>
        <dbReference type="SAM" id="MobiDB-lite"/>
    </source>
</evidence>
<organism evidence="2 3">
    <name type="scientific">Rubroshorea leprosula</name>
    <dbReference type="NCBI Taxonomy" id="152421"/>
    <lineage>
        <taxon>Eukaryota</taxon>
        <taxon>Viridiplantae</taxon>
        <taxon>Streptophyta</taxon>
        <taxon>Embryophyta</taxon>
        <taxon>Tracheophyta</taxon>
        <taxon>Spermatophyta</taxon>
        <taxon>Magnoliopsida</taxon>
        <taxon>eudicotyledons</taxon>
        <taxon>Gunneridae</taxon>
        <taxon>Pentapetalae</taxon>
        <taxon>rosids</taxon>
        <taxon>malvids</taxon>
        <taxon>Malvales</taxon>
        <taxon>Dipterocarpaceae</taxon>
        <taxon>Rubroshorea</taxon>
    </lineage>
</organism>
<feature type="region of interest" description="Disordered" evidence="1">
    <location>
        <begin position="104"/>
        <end position="137"/>
    </location>
</feature>
<proteinExistence type="predicted"/>
<dbReference type="AlphaFoldDB" id="A0AAV5K4Q6"/>
<evidence type="ECO:0000313" key="3">
    <source>
        <dbReference type="Proteomes" id="UP001054252"/>
    </source>
</evidence>
<comment type="caution">
    <text evidence="2">The sequence shown here is derived from an EMBL/GenBank/DDBJ whole genome shotgun (WGS) entry which is preliminary data.</text>
</comment>
<gene>
    <name evidence="2" type="ORF">SLEP1_g29976</name>
</gene>
<dbReference type="EMBL" id="BPVZ01000053">
    <property type="protein sequence ID" value="GKV19753.1"/>
    <property type="molecule type" value="Genomic_DNA"/>
</dbReference>
<sequence>MFQDAMAVALMNTTTKVYNDICGKVLRHRPNFPISELACFEREDMDEQGKSLVSPVDTMMRLKWELNEDGVLIWPSFVLEERGDLEGLLRFDSWVAGVLEAKAKPFSSPPTSQPVTTLARSSPASDDASVHVHLMDD</sequence>
<reference evidence="2 3" key="1">
    <citation type="journal article" date="2021" name="Commun. Biol.">
        <title>The genome of Shorea leprosula (Dipterocarpaceae) highlights the ecological relevance of drought in aseasonal tropical rainforests.</title>
        <authorList>
            <person name="Ng K.K.S."/>
            <person name="Kobayashi M.J."/>
            <person name="Fawcett J.A."/>
            <person name="Hatakeyama M."/>
            <person name="Paape T."/>
            <person name="Ng C.H."/>
            <person name="Ang C.C."/>
            <person name="Tnah L.H."/>
            <person name="Lee C.T."/>
            <person name="Nishiyama T."/>
            <person name="Sese J."/>
            <person name="O'Brien M.J."/>
            <person name="Copetti D."/>
            <person name="Mohd Noor M.I."/>
            <person name="Ong R.C."/>
            <person name="Putra M."/>
            <person name="Sireger I.Z."/>
            <person name="Indrioko S."/>
            <person name="Kosugi Y."/>
            <person name="Izuno A."/>
            <person name="Isagi Y."/>
            <person name="Lee S.L."/>
            <person name="Shimizu K.K."/>
        </authorList>
    </citation>
    <scope>NUCLEOTIDE SEQUENCE [LARGE SCALE GENOMIC DNA]</scope>
    <source>
        <strain evidence="2">214</strain>
    </source>
</reference>
<accession>A0AAV5K4Q6</accession>